<name>A0A2P8HP89_CHINA</name>
<gene>
    <name evidence="1" type="ORF">CLV51_102867</name>
</gene>
<dbReference type="OrthoDB" id="680852at2"/>
<evidence type="ECO:0000313" key="2">
    <source>
        <dbReference type="Proteomes" id="UP000240971"/>
    </source>
</evidence>
<evidence type="ECO:0000313" key="1">
    <source>
        <dbReference type="EMBL" id="PSL48007.1"/>
    </source>
</evidence>
<organism evidence="1 2">
    <name type="scientific">Chitinophaga niastensis</name>
    <dbReference type="NCBI Taxonomy" id="536980"/>
    <lineage>
        <taxon>Bacteria</taxon>
        <taxon>Pseudomonadati</taxon>
        <taxon>Bacteroidota</taxon>
        <taxon>Chitinophagia</taxon>
        <taxon>Chitinophagales</taxon>
        <taxon>Chitinophagaceae</taxon>
        <taxon>Chitinophaga</taxon>
    </lineage>
</organism>
<sequence>MKKEASKKLSLGKIKVASLNKTSQQGNVNANLSNSSCHHVCPTICSQNCPTGPFICL</sequence>
<keyword evidence="2" id="KW-1185">Reference proteome</keyword>
<proteinExistence type="predicted"/>
<accession>A0A2P8HP89</accession>
<dbReference type="AlphaFoldDB" id="A0A2P8HP89"/>
<dbReference type="RefSeq" id="WP_158266995.1">
    <property type="nucleotide sequence ID" value="NZ_PYAW01000002.1"/>
</dbReference>
<protein>
    <submittedName>
        <fullName evidence="1">Uncharacterized protein</fullName>
    </submittedName>
</protein>
<dbReference type="EMBL" id="PYAW01000002">
    <property type="protein sequence ID" value="PSL48007.1"/>
    <property type="molecule type" value="Genomic_DNA"/>
</dbReference>
<comment type="caution">
    <text evidence="1">The sequence shown here is derived from an EMBL/GenBank/DDBJ whole genome shotgun (WGS) entry which is preliminary data.</text>
</comment>
<reference evidence="1 2" key="1">
    <citation type="submission" date="2018-03" db="EMBL/GenBank/DDBJ databases">
        <title>Genomic Encyclopedia of Archaeal and Bacterial Type Strains, Phase II (KMG-II): from individual species to whole genera.</title>
        <authorList>
            <person name="Goeker M."/>
        </authorList>
    </citation>
    <scope>NUCLEOTIDE SEQUENCE [LARGE SCALE GENOMIC DNA]</scope>
    <source>
        <strain evidence="1 2">DSM 24859</strain>
    </source>
</reference>
<dbReference type="Proteomes" id="UP000240971">
    <property type="component" value="Unassembled WGS sequence"/>
</dbReference>